<protein>
    <recommendedName>
        <fullName evidence="5">Fumarate reductase flavoprotein subunit</fullName>
        <ecNumber evidence="4">1.3.5.1</ecNumber>
    </recommendedName>
    <alternativeName>
        <fullName evidence="14">Quinol-fumarate reductase flavoprotein subunit</fullName>
    </alternativeName>
</protein>
<dbReference type="InterPro" id="IPR015939">
    <property type="entry name" value="Fum_Rdtase/Succ_DH_flav-like_C"/>
</dbReference>
<dbReference type="FunFam" id="4.10.80.40:FF:000003">
    <property type="entry name" value="Fumarate reductase flavoprotein subunit"/>
    <property type="match status" value="1"/>
</dbReference>
<comment type="catalytic activity">
    <reaction evidence="15">
        <text>a menaquinone + succinate = a menaquinol + fumarate</text>
        <dbReference type="Rhea" id="RHEA:27834"/>
        <dbReference type="Rhea" id="RHEA-COMP:9537"/>
        <dbReference type="Rhea" id="RHEA-COMP:9539"/>
        <dbReference type="ChEBI" id="CHEBI:16374"/>
        <dbReference type="ChEBI" id="CHEBI:18151"/>
        <dbReference type="ChEBI" id="CHEBI:29806"/>
        <dbReference type="ChEBI" id="CHEBI:30031"/>
        <dbReference type="EC" id="1.3.5.1"/>
    </reaction>
</comment>
<evidence type="ECO:0000256" key="13">
    <source>
        <dbReference type="ARBA" id="ARBA00023136"/>
    </source>
</evidence>
<dbReference type="InterPro" id="IPR014006">
    <property type="entry name" value="Succ_Dhase_FrdA_Gneg"/>
</dbReference>
<feature type="domain" description="Fumarate reductase/succinate dehydrogenase flavoprotein-like C-terminal" evidence="19">
    <location>
        <begin position="473"/>
        <end position="597"/>
    </location>
</feature>
<evidence type="ECO:0000313" key="21">
    <source>
        <dbReference type="Proteomes" id="UP000001901"/>
    </source>
</evidence>
<keyword evidence="8" id="KW-0285">Flavoprotein</keyword>
<gene>
    <name evidence="20" type="ordered locus">Arcpr_1843</name>
</gene>
<dbReference type="STRING" id="572546.Arcpr_1843"/>
<dbReference type="EC" id="1.3.5.1" evidence="4"/>
<dbReference type="PANTHER" id="PTHR11632">
    <property type="entry name" value="SUCCINATE DEHYDROGENASE 2 FLAVOPROTEIN SUBUNIT"/>
    <property type="match status" value="1"/>
</dbReference>
<dbReference type="HOGENOM" id="CLU_014312_6_2_2"/>
<feature type="active site" description="Proton acceptor" evidence="16">
    <location>
        <position position="308"/>
    </location>
</feature>
<evidence type="ECO:0000256" key="8">
    <source>
        <dbReference type="ARBA" id="ARBA00022630"/>
    </source>
</evidence>
<keyword evidence="17" id="KW-0175">Coiled coil</keyword>
<dbReference type="NCBIfam" id="NF004724">
    <property type="entry name" value="PRK06069.1"/>
    <property type="match status" value="1"/>
</dbReference>
<dbReference type="PIRSF" id="PIRSF000171">
    <property type="entry name" value="SDHA_APRA_LASPO"/>
    <property type="match status" value="1"/>
</dbReference>
<accession>D2RFJ2</accession>
<sequence>MLLKRLTLIVSVKLARTKLTKFKYGATEPNGAMKVQHDIVIVGTGLAGMRCAIAIAEKSKEASVALISKTYPIRCHSVCAEGGTAAVLQPEDNFDLHAWDTVKGSDFLADQDAVEIFVRECPKEIYALDRWGCPWSRTEDGRIAQRPFGGHSFPRATFAMDRTGFHEVHTLYERLHVYENVHFYNEFFTTNLIVEDGRVKGLTAVDMKNGDLIVFEAKAVVIATGGAGRLYGFTTYSHTVTGDGMAIAYRCGVPLKDMEFFQFHPTGLVPSGILITEACRGEGGYLINKEGERFMKKYAPERMELAPRDVVARAMWKEIIEGRGFESENGPYIALDLRHLGEEKIEERLPLIRDMCKKFVGIDPVEEPIPVRPVAHYTMGGIHVNVNCETPIKGLFACGECACVSIHGANRLGANSTAECLVFGRIAGEKALEYASKVDFKSVSREEYLKEEKRLFDEMLGRSGDESPYRIKKELNETMDKNLWIFREERGMKEAVRKIKELKERYRNVEIVDKSKGFNTDLISTIELGYMLDLAEVVAYCALLRQESRGAHYRLDYPERDDKNWLKHSLAYKTSDGVKVDYIPVTITKWKPVERKY</sequence>
<evidence type="ECO:0000256" key="17">
    <source>
        <dbReference type="SAM" id="Coils"/>
    </source>
</evidence>
<dbReference type="InterPro" id="IPR030664">
    <property type="entry name" value="SdhA/FrdA/AprA"/>
</dbReference>
<dbReference type="PRINTS" id="PR00368">
    <property type="entry name" value="FADPNR"/>
</dbReference>
<keyword evidence="13" id="KW-0472">Membrane</keyword>
<keyword evidence="6" id="KW-0813">Transport</keyword>
<dbReference type="SUPFAM" id="SSF46977">
    <property type="entry name" value="Succinate dehydrogenase/fumarate reductase flavoprotein C-terminal domain"/>
    <property type="match status" value="1"/>
</dbReference>
<evidence type="ECO:0000256" key="5">
    <source>
        <dbReference type="ARBA" id="ARBA00014044"/>
    </source>
</evidence>
<dbReference type="GO" id="GO:0008177">
    <property type="term" value="F:succinate dehydrogenase (quinone) activity"/>
    <property type="evidence" value="ECO:0007669"/>
    <property type="project" value="UniProtKB-EC"/>
</dbReference>
<proteinExistence type="inferred from homology"/>
<dbReference type="Gene3D" id="4.10.80.40">
    <property type="entry name" value="succinate dehydrogenase protein domain"/>
    <property type="match status" value="1"/>
</dbReference>
<evidence type="ECO:0000259" key="19">
    <source>
        <dbReference type="Pfam" id="PF02910"/>
    </source>
</evidence>
<keyword evidence="7" id="KW-1003">Cell membrane</keyword>
<dbReference type="EMBL" id="CP001857">
    <property type="protein sequence ID" value="ADB58886.1"/>
    <property type="molecule type" value="Genomic_DNA"/>
</dbReference>
<name>D2RFJ2_ARCPA</name>
<dbReference type="Gene3D" id="3.50.50.60">
    <property type="entry name" value="FAD/NAD(P)-binding domain"/>
    <property type="match status" value="1"/>
</dbReference>
<dbReference type="AlphaFoldDB" id="D2RFJ2"/>
<evidence type="ECO:0000256" key="3">
    <source>
        <dbReference type="ARBA" id="ARBA00008040"/>
    </source>
</evidence>
<dbReference type="Pfam" id="PF00890">
    <property type="entry name" value="FAD_binding_2"/>
    <property type="match status" value="1"/>
</dbReference>
<comment type="subcellular location">
    <subcellularLocation>
        <location evidence="2">Cell membrane</location>
        <topology evidence="2">Peripheral membrane protein</topology>
        <orientation evidence="2">Cytoplasmic side</orientation>
    </subcellularLocation>
</comment>
<dbReference type="FunFam" id="3.90.700.10:FF:000003">
    <property type="entry name" value="Fumarate reductase flavoprotein subunit"/>
    <property type="match status" value="1"/>
</dbReference>
<keyword evidence="10" id="KW-0274">FAD</keyword>
<evidence type="ECO:0000256" key="7">
    <source>
        <dbReference type="ARBA" id="ARBA00022475"/>
    </source>
</evidence>
<feature type="domain" description="FAD-dependent oxidoreductase 2 FAD-binding" evidence="18">
    <location>
        <begin position="38"/>
        <end position="416"/>
    </location>
</feature>
<organism evidence="20 21">
    <name type="scientific">Archaeoglobus profundus (strain DSM 5631 / JCM 9629 / NBRC 100127 / Av18)</name>
    <dbReference type="NCBI Taxonomy" id="572546"/>
    <lineage>
        <taxon>Archaea</taxon>
        <taxon>Methanobacteriati</taxon>
        <taxon>Methanobacteriota</taxon>
        <taxon>Archaeoglobi</taxon>
        <taxon>Archaeoglobales</taxon>
        <taxon>Archaeoglobaceae</taxon>
        <taxon>Archaeoglobus</taxon>
    </lineage>
</organism>
<feature type="coiled-coil region" evidence="17">
    <location>
        <begin position="485"/>
        <end position="512"/>
    </location>
</feature>
<dbReference type="GO" id="GO:0005886">
    <property type="term" value="C:plasma membrane"/>
    <property type="evidence" value="ECO:0007669"/>
    <property type="project" value="UniProtKB-SubCell"/>
</dbReference>
<dbReference type="PaxDb" id="572546-Arcpr_1843"/>
<evidence type="ECO:0000256" key="10">
    <source>
        <dbReference type="ARBA" id="ARBA00022827"/>
    </source>
</evidence>
<dbReference type="InterPro" id="IPR003953">
    <property type="entry name" value="FAD-dep_OxRdtase_2_FAD-bd"/>
</dbReference>
<dbReference type="SUPFAM" id="SSF51905">
    <property type="entry name" value="FAD/NAD(P)-binding domain"/>
    <property type="match status" value="1"/>
</dbReference>
<evidence type="ECO:0000256" key="14">
    <source>
        <dbReference type="ARBA" id="ARBA00030461"/>
    </source>
</evidence>
<comment type="cofactor">
    <cofactor evidence="1">
        <name>FAD</name>
        <dbReference type="ChEBI" id="CHEBI:57692"/>
    </cofactor>
</comment>
<evidence type="ECO:0000313" key="20">
    <source>
        <dbReference type="EMBL" id="ADB58886.1"/>
    </source>
</evidence>
<dbReference type="PANTHER" id="PTHR11632:SF51">
    <property type="entry name" value="SUCCINATE DEHYDROGENASE [UBIQUINONE] FLAVOPROTEIN SUBUNIT, MITOCHONDRIAL"/>
    <property type="match status" value="1"/>
</dbReference>
<evidence type="ECO:0000256" key="16">
    <source>
        <dbReference type="PIRSR" id="PIRSR000171-1"/>
    </source>
</evidence>
<dbReference type="NCBIfam" id="TIGR01812">
    <property type="entry name" value="sdhA_frdA_Gneg"/>
    <property type="match status" value="1"/>
</dbReference>
<evidence type="ECO:0000256" key="15">
    <source>
        <dbReference type="ARBA" id="ARBA00034412"/>
    </source>
</evidence>
<dbReference type="InterPro" id="IPR036188">
    <property type="entry name" value="FAD/NAD-bd_sf"/>
</dbReference>
<dbReference type="Gene3D" id="1.20.58.100">
    <property type="entry name" value="Fumarate reductase/succinate dehydrogenase flavoprotein-like, C-terminal domain"/>
    <property type="match status" value="1"/>
</dbReference>
<dbReference type="GO" id="GO:0022900">
    <property type="term" value="P:electron transport chain"/>
    <property type="evidence" value="ECO:0007669"/>
    <property type="project" value="InterPro"/>
</dbReference>
<dbReference type="eggNOG" id="arCOG00571">
    <property type="taxonomic scope" value="Archaea"/>
</dbReference>
<keyword evidence="21" id="KW-1185">Reference proteome</keyword>
<evidence type="ECO:0000256" key="2">
    <source>
        <dbReference type="ARBA" id="ARBA00004413"/>
    </source>
</evidence>
<dbReference type="Gene3D" id="3.90.700.10">
    <property type="entry name" value="Succinate dehydrogenase/fumarate reductase flavoprotein, catalytic domain"/>
    <property type="match status" value="1"/>
</dbReference>
<evidence type="ECO:0000259" key="18">
    <source>
        <dbReference type="Pfam" id="PF00890"/>
    </source>
</evidence>
<dbReference type="FunFam" id="1.20.58.100:FF:000001">
    <property type="entry name" value="Succinate dehydrogenase flavoprotein subunit (SdhA)"/>
    <property type="match status" value="1"/>
</dbReference>
<comment type="similarity">
    <text evidence="3">Belongs to the FAD-dependent oxidoreductase 2 family. FRD/SDH subfamily.</text>
</comment>
<evidence type="ECO:0000256" key="9">
    <source>
        <dbReference type="ARBA" id="ARBA00022741"/>
    </source>
</evidence>
<dbReference type="InterPro" id="IPR027477">
    <property type="entry name" value="Succ_DH/fumarate_Rdtase_cat_sf"/>
</dbReference>
<dbReference type="Pfam" id="PF02910">
    <property type="entry name" value="Succ_DH_flav_C"/>
    <property type="match status" value="1"/>
</dbReference>
<keyword evidence="11" id="KW-0249">Electron transport</keyword>
<dbReference type="KEGG" id="apo:Arcpr_1843"/>
<keyword evidence="12" id="KW-0560">Oxidoreductase</keyword>
<dbReference type="Proteomes" id="UP000001901">
    <property type="component" value="Chromosome"/>
</dbReference>
<evidence type="ECO:0000256" key="4">
    <source>
        <dbReference type="ARBA" id="ARBA00012792"/>
    </source>
</evidence>
<evidence type="ECO:0000256" key="1">
    <source>
        <dbReference type="ARBA" id="ARBA00001974"/>
    </source>
</evidence>
<dbReference type="InterPro" id="IPR037099">
    <property type="entry name" value="Fum_R/Succ_DH_flav-like_C_sf"/>
</dbReference>
<reference evidence="20 21" key="1">
    <citation type="journal article" date="2010" name="Stand. Genomic Sci.">
        <title>Complete genome sequence of Archaeoglobus profundus type strain (AV18).</title>
        <authorList>
            <person name="von Jan M."/>
            <person name="Lapidus A."/>
            <person name="Del Rio T.G."/>
            <person name="Copeland A."/>
            <person name="Tice H."/>
            <person name="Cheng J.F."/>
            <person name="Lucas S."/>
            <person name="Chen F."/>
            <person name="Nolan M."/>
            <person name="Goodwin L."/>
            <person name="Han C."/>
            <person name="Pitluck S."/>
            <person name="Liolios K."/>
            <person name="Ivanova N."/>
            <person name="Mavromatis K."/>
            <person name="Ovchinnikova G."/>
            <person name="Chertkov O."/>
            <person name="Pati A."/>
            <person name="Chen A."/>
            <person name="Palaniappan K."/>
            <person name="Land M."/>
            <person name="Hauser L."/>
            <person name="Chang Y.J."/>
            <person name="Jeffries C.D."/>
            <person name="Saunders E."/>
            <person name="Brettin T."/>
            <person name="Detter J.C."/>
            <person name="Chain P."/>
            <person name="Eichinger K."/>
            <person name="Huber H."/>
            <person name="Spring S."/>
            <person name="Rohde M."/>
            <person name="Goker M."/>
            <person name="Wirth R."/>
            <person name="Woyke T."/>
            <person name="Bristow J."/>
            <person name="Eisen J.A."/>
            <person name="Markowitz V."/>
            <person name="Hugenholtz P."/>
            <person name="Kyrpides N.C."/>
            <person name="Klenk H.P."/>
        </authorList>
    </citation>
    <scope>NUCLEOTIDE SEQUENCE [LARGE SCALE GENOMIC DNA]</scope>
    <source>
        <strain evidence="21">DSM 5631 / JCM 9629 / NBRC 100127 / Av18</strain>
    </source>
</reference>
<keyword evidence="9" id="KW-0547">Nucleotide-binding</keyword>
<evidence type="ECO:0000256" key="6">
    <source>
        <dbReference type="ARBA" id="ARBA00022448"/>
    </source>
</evidence>
<dbReference type="GO" id="GO:0050660">
    <property type="term" value="F:flavin adenine dinucleotide binding"/>
    <property type="evidence" value="ECO:0007669"/>
    <property type="project" value="InterPro"/>
</dbReference>
<dbReference type="SUPFAM" id="SSF56425">
    <property type="entry name" value="Succinate dehydrogenase/fumarate reductase flavoprotein, catalytic domain"/>
    <property type="match status" value="1"/>
</dbReference>
<evidence type="ECO:0000256" key="12">
    <source>
        <dbReference type="ARBA" id="ARBA00023002"/>
    </source>
</evidence>
<evidence type="ECO:0000256" key="11">
    <source>
        <dbReference type="ARBA" id="ARBA00022982"/>
    </source>
</evidence>